<protein>
    <recommendedName>
        <fullName evidence="2">histidine kinase</fullName>
        <ecNumber evidence="2">2.7.13.3</ecNumber>
    </recommendedName>
</protein>
<dbReference type="CDD" id="cd06225">
    <property type="entry name" value="HAMP"/>
    <property type="match status" value="1"/>
</dbReference>
<dbReference type="InterPro" id="IPR036097">
    <property type="entry name" value="HisK_dim/P_sf"/>
</dbReference>
<evidence type="ECO:0000256" key="5">
    <source>
        <dbReference type="ARBA" id="ARBA00022777"/>
    </source>
</evidence>
<dbReference type="GO" id="GO:0000155">
    <property type="term" value="F:phosphorelay sensor kinase activity"/>
    <property type="evidence" value="ECO:0007669"/>
    <property type="project" value="InterPro"/>
</dbReference>
<keyword evidence="7" id="KW-1133">Transmembrane helix</keyword>
<evidence type="ECO:0000259" key="8">
    <source>
        <dbReference type="PROSITE" id="PS50109"/>
    </source>
</evidence>
<evidence type="ECO:0000256" key="7">
    <source>
        <dbReference type="SAM" id="Phobius"/>
    </source>
</evidence>
<dbReference type="Pfam" id="PF02518">
    <property type="entry name" value="HATPase_c"/>
    <property type="match status" value="1"/>
</dbReference>
<sequence length="490" mass="55403">MKNRGLLEKLIVAYAVFVIVILGLAVFLVYVSSRIGNVTADIYYLDQHKREITDNLINELISLEETSKQYLLLQKESYKSLIGKREENITRAWEYLCLEGVCPNEEEMRAVRKGIQIWGGYLQRFYSRLSDPLTDAEALEDVFRENSRDMDTMIKLARFVNSASLKALDRKIVFLKGLGDQIRVFTWWAVSIAATIGLIIPLLIYKSITDDLVTIRTGIKHIAQGDFSYKIPLYSNDELGILAESFNSMSRRLKELDNMKSEFISIVSHELKTPLTSMREAANLLMEGVSGDLNEKQQRLIVIMGQGIERLIQMTSELLEMSKLESGMMPLQREFVDMNVMVSDFISEVQHFAENNGIRLSAVYLPEERKVYLDRNKILRVLTNLTHNAIKYSDSGSEVELKLDTSDGHITVEIKDNGKGIPQEDIPLIFEKFYQSKTTRGHSGIGLGLAISKSIVEAHGGKIYAKSCVGKGSVFTFTLPIHPRISAGRV</sequence>
<dbReference type="AlphaFoldDB" id="A0A485M4Y8"/>
<keyword evidence="5 10" id="KW-0418">Kinase</keyword>
<evidence type="ECO:0000259" key="9">
    <source>
        <dbReference type="PROSITE" id="PS50885"/>
    </source>
</evidence>
<evidence type="ECO:0000313" key="10">
    <source>
        <dbReference type="EMBL" id="VFU14167.1"/>
    </source>
</evidence>
<evidence type="ECO:0000256" key="1">
    <source>
        <dbReference type="ARBA" id="ARBA00000085"/>
    </source>
</evidence>
<evidence type="ECO:0000256" key="4">
    <source>
        <dbReference type="ARBA" id="ARBA00022679"/>
    </source>
</evidence>
<dbReference type="InterPro" id="IPR005467">
    <property type="entry name" value="His_kinase_dom"/>
</dbReference>
<dbReference type="EC" id="2.7.13.3" evidence="2"/>
<dbReference type="CDD" id="cd00082">
    <property type="entry name" value="HisKA"/>
    <property type="match status" value="1"/>
</dbReference>
<keyword evidence="4 10" id="KW-0808">Transferase</keyword>
<dbReference type="InterPro" id="IPR050736">
    <property type="entry name" value="Sensor_HK_Regulatory"/>
</dbReference>
<accession>A0A485M4Y8</accession>
<gene>
    <name evidence="10" type="primary">mtrB</name>
    <name evidence="10" type="ORF">SCFA_260015</name>
</gene>
<keyword evidence="3" id="KW-0597">Phosphoprotein</keyword>
<keyword evidence="7" id="KW-0472">Membrane</keyword>
<feature type="transmembrane region" description="Helical" evidence="7">
    <location>
        <begin position="184"/>
        <end position="205"/>
    </location>
</feature>
<organism evidence="10">
    <name type="scientific">anaerobic digester metagenome</name>
    <dbReference type="NCBI Taxonomy" id="1263854"/>
    <lineage>
        <taxon>unclassified sequences</taxon>
        <taxon>metagenomes</taxon>
        <taxon>ecological metagenomes</taxon>
    </lineage>
</organism>
<comment type="catalytic activity">
    <reaction evidence="1">
        <text>ATP + protein L-histidine = ADP + protein N-phospho-L-histidine.</text>
        <dbReference type="EC" id="2.7.13.3"/>
    </reaction>
</comment>
<dbReference type="InterPro" id="IPR004358">
    <property type="entry name" value="Sig_transdc_His_kin-like_C"/>
</dbReference>
<dbReference type="Gene3D" id="3.30.565.10">
    <property type="entry name" value="Histidine kinase-like ATPase, C-terminal domain"/>
    <property type="match status" value="1"/>
</dbReference>
<dbReference type="PRINTS" id="PR00344">
    <property type="entry name" value="BCTRLSENSOR"/>
</dbReference>
<evidence type="ECO:0000256" key="6">
    <source>
        <dbReference type="ARBA" id="ARBA00023012"/>
    </source>
</evidence>
<feature type="domain" description="HAMP" evidence="9">
    <location>
        <begin position="206"/>
        <end position="258"/>
    </location>
</feature>
<dbReference type="Pfam" id="PF00512">
    <property type="entry name" value="HisKA"/>
    <property type="match status" value="1"/>
</dbReference>
<keyword evidence="6" id="KW-0902">Two-component regulatory system</keyword>
<dbReference type="PANTHER" id="PTHR43711">
    <property type="entry name" value="TWO-COMPONENT HISTIDINE KINASE"/>
    <property type="match status" value="1"/>
</dbReference>
<dbReference type="Gene3D" id="6.10.340.10">
    <property type="match status" value="1"/>
</dbReference>
<dbReference type="GO" id="GO:0016020">
    <property type="term" value="C:membrane"/>
    <property type="evidence" value="ECO:0007669"/>
    <property type="project" value="InterPro"/>
</dbReference>
<keyword evidence="7" id="KW-0812">Transmembrane</keyword>
<reference evidence="10" key="1">
    <citation type="submission" date="2019-03" db="EMBL/GenBank/DDBJ databases">
        <authorList>
            <person name="Hao L."/>
        </authorList>
    </citation>
    <scope>NUCLEOTIDE SEQUENCE</scope>
</reference>
<evidence type="ECO:0000256" key="3">
    <source>
        <dbReference type="ARBA" id="ARBA00022553"/>
    </source>
</evidence>
<dbReference type="EMBL" id="CAADRM010000088">
    <property type="protein sequence ID" value="VFU14167.1"/>
    <property type="molecule type" value="Genomic_DNA"/>
</dbReference>
<dbReference type="FunFam" id="3.30.565.10:FF:000006">
    <property type="entry name" value="Sensor histidine kinase WalK"/>
    <property type="match status" value="1"/>
</dbReference>
<name>A0A485M4Y8_9ZZZZ</name>
<dbReference type="PANTHER" id="PTHR43711:SF1">
    <property type="entry name" value="HISTIDINE KINASE 1"/>
    <property type="match status" value="1"/>
</dbReference>
<dbReference type="SUPFAM" id="SSF158472">
    <property type="entry name" value="HAMP domain-like"/>
    <property type="match status" value="1"/>
</dbReference>
<dbReference type="SMART" id="SM00388">
    <property type="entry name" value="HisKA"/>
    <property type="match status" value="1"/>
</dbReference>
<dbReference type="SUPFAM" id="SSF55874">
    <property type="entry name" value="ATPase domain of HSP90 chaperone/DNA topoisomerase II/histidine kinase"/>
    <property type="match status" value="1"/>
</dbReference>
<dbReference type="PROSITE" id="PS50885">
    <property type="entry name" value="HAMP"/>
    <property type="match status" value="1"/>
</dbReference>
<dbReference type="PROSITE" id="PS50109">
    <property type="entry name" value="HIS_KIN"/>
    <property type="match status" value="1"/>
</dbReference>
<dbReference type="InterPro" id="IPR003661">
    <property type="entry name" value="HisK_dim/P_dom"/>
</dbReference>
<dbReference type="SMART" id="SM00387">
    <property type="entry name" value="HATPase_c"/>
    <property type="match status" value="1"/>
</dbReference>
<dbReference type="InterPro" id="IPR036890">
    <property type="entry name" value="HATPase_C_sf"/>
</dbReference>
<dbReference type="InterPro" id="IPR003660">
    <property type="entry name" value="HAMP_dom"/>
</dbReference>
<evidence type="ECO:0000256" key="2">
    <source>
        <dbReference type="ARBA" id="ARBA00012438"/>
    </source>
</evidence>
<feature type="domain" description="Histidine kinase" evidence="8">
    <location>
        <begin position="266"/>
        <end position="483"/>
    </location>
</feature>
<proteinExistence type="predicted"/>
<dbReference type="Pfam" id="PF00672">
    <property type="entry name" value="HAMP"/>
    <property type="match status" value="1"/>
</dbReference>
<dbReference type="InterPro" id="IPR003594">
    <property type="entry name" value="HATPase_dom"/>
</dbReference>
<dbReference type="Gene3D" id="1.10.287.130">
    <property type="match status" value="1"/>
</dbReference>
<dbReference type="SUPFAM" id="SSF47384">
    <property type="entry name" value="Homodimeric domain of signal transducing histidine kinase"/>
    <property type="match status" value="1"/>
</dbReference>
<dbReference type="CDD" id="cd00075">
    <property type="entry name" value="HATPase"/>
    <property type="match status" value="1"/>
</dbReference>
<dbReference type="SMART" id="SM00304">
    <property type="entry name" value="HAMP"/>
    <property type="match status" value="1"/>
</dbReference>
<feature type="transmembrane region" description="Helical" evidence="7">
    <location>
        <begin position="12"/>
        <end position="31"/>
    </location>
</feature>